<sequence>MAIIITEETRIVVQGITGNQGRFHTGKMLEYGSKVVAGVSPGKGGTEVLGVPVFNTVQEAVKITGANTSILFIPAPFVLDAALEAMEAGIKTIVIISEHVPLHDALKIMRVAQAYGVTVVGPNTFGVISPGIAKVGIMPNTIYQKGPVGIVARSGTLSYQIAYELTRAGLGQSTVVGLGGDRVVGLSLAEVILSLARDDETQGIVVVGEIGGTAEEEAAEVIRHINKPVVAFIAGKTAPPGKRMGHAGAIIERGRGTYQSKIDALWNAGALIAEVPWEVPVLMKSALVK</sequence>
<evidence type="ECO:0000256" key="6">
    <source>
        <dbReference type="RuleBase" id="RU000677"/>
    </source>
</evidence>
<dbReference type="EMBL" id="BDJL01000132">
    <property type="protein sequence ID" value="GAV26085.1"/>
    <property type="molecule type" value="Genomic_DNA"/>
</dbReference>
<comment type="catalytic activity">
    <reaction evidence="4">
        <text>GTP + succinate + CoA = succinyl-CoA + GDP + phosphate</text>
        <dbReference type="Rhea" id="RHEA:22120"/>
        <dbReference type="ChEBI" id="CHEBI:30031"/>
        <dbReference type="ChEBI" id="CHEBI:37565"/>
        <dbReference type="ChEBI" id="CHEBI:43474"/>
        <dbReference type="ChEBI" id="CHEBI:57287"/>
        <dbReference type="ChEBI" id="CHEBI:57292"/>
        <dbReference type="ChEBI" id="CHEBI:58189"/>
    </reaction>
</comment>
<dbReference type="HAMAP" id="MF_01988">
    <property type="entry name" value="Succ_CoA_alpha"/>
    <property type="match status" value="1"/>
</dbReference>
<dbReference type="Pfam" id="PF02629">
    <property type="entry name" value="CoA_binding"/>
    <property type="match status" value="1"/>
</dbReference>
<feature type="domain" description="CoA-binding" evidence="8">
    <location>
        <begin position="4"/>
        <end position="100"/>
    </location>
</feature>
<keyword evidence="2 4" id="KW-0547">Nucleotide-binding</keyword>
<dbReference type="SUPFAM" id="SSF52210">
    <property type="entry name" value="Succinyl-CoA synthetase domains"/>
    <property type="match status" value="1"/>
</dbReference>
<comment type="catalytic activity">
    <reaction evidence="4 7">
        <text>succinate + ATP + CoA = succinyl-CoA + ADP + phosphate</text>
        <dbReference type="Rhea" id="RHEA:17661"/>
        <dbReference type="ChEBI" id="CHEBI:30031"/>
        <dbReference type="ChEBI" id="CHEBI:30616"/>
        <dbReference type="ChEBI" id="CHEBI:43474"/>
        <dbReference type="ChEBI" id="CHEBI:57287"/>
        <dbReference type="ChEBI" id="CHEBI:57292"/>
        <dbReference type="ChEBI" id="CHEBI:456216"/>
        <dbReference type="EC" id="6.2.1.5"/>
    </reaction>
</comment>
<feature type="binding site" evidence="4">
    <location>
        <begin position="17"/>
        <end position="20"/>
    </location>
    <ligand>
        <name>CoA</name>
        <dbReference type="ChEBI" id="CHEBI:57287"/>
    </ligand>
</feature>
<dbReference type="NCBIfam" id="NF004230">
    <property type="entry name" value="PRK05678.1"/>
    <property type="match status" value="1"/>
</dbReference>
<reference evidence="10" key="1">
    <citation type="submission" date="2016-12" db="EMBL/GenBank/DDBJ databases">
        <title>Draft Genome Sequences od Carboxydothermus pertinax and islandicus, Hydrogenogenic Carboxydotrophic Bacteria.</title>
        <authorList>
            <person name="Fukuyama Y."/>
            <person name="Ohmae K."/>
            <person name="Yoneda Y."/>
            <person name="Yoshida T."/>
            <person name="Sako Y."/>
        </authorList>
    </citation>
    <scope>NUCLEOTIDE SEQUENCE [LARGE SCALE GENOMIC DNA]</scope>
    <source>
        <strain evidence="10">SET</strain>
    </source>
</reference>
<dbReference type="InterPro" id="IPR003781">
    <property type="entry name" value="CoA-bd"/>
</dbReference>
<dbReference type="GO" id="GO:0009361">
    <property type="term" value="C:succinate-CoA ligase complex (ADP-forming)"/>
    <property type="evidence" value="ECO:0007669"/>
    <property type="project" value="TreeGrafter"/>
</dbReference>
<dbReference type="InterPro" id="IPR016102">
    <property type="entry name" value="Succinyl-CoA_synth-like"/>
</dbReference>
<dbReference type="STRING" id="661089.ciss_20180"/>
<comment type="caution">
    <text evidence="9">The sequence shown here is derived from an EMBL/GenBank/DDBJ whole genome shotgun (WGS) entry which is preliminary data.</text>
</comment>
<proteinExistence type="inferred from homology"/>
<dbReference type="GO" id="GO:0004776">
    <property type="term" value="F:succinate-CoA ligase (GDP-forming) activity"/>
    <property type="evidence" value="ECO:0007669"/>
    <property type="project" value="TreeGrafter"/>
</dbReference>
<dbReference type="Proteomes" id="UP000187338">
    <property type="component" value="Unassembled WGS sequence"/>
</dbReference>
<evidence type="ECO:0000313" key="9">
    <source>
        <dbReference type="EMBL" id="GAV26085.1"/>
    </source>
</evidence>
<evidence type="ECO:0000259" key="8">
    <source>
        <dbReference type="SMART" id="SM00881"/>
    </source>
</evidence>
<dbReference type="FunFam" id="3.40.50.720:FF:000277">
    <property type="entry name" value="Succinate--CoA ligase [ADP-forming] subunit alpha"/>
    <property type="match status" value="1"/>
</dbReference>
<organism evidence="9 10">
    <name type="scientific">Carboxydothermus islandicus</name>
    <dbReference type="NCBI Taxonomy" id="661089"/>
    <lineage>
        <taxon>Bacteria</taxon>
        <taxon>Bacillati</taxon>
        <taxon>Bacillota</taxon>
        <taxon>Clostridia</taxon>
        <taxon>Thermoanaerobacterales</taxon>
        <taxon>Thermoanaerobacteraceae</taxon>
        <taxon>Carboxydothermus</taxon>
    </lineage>
</organism>
<evidence type="ECO:0000256" key="2">
    <source>
        <dbReference type="ARBA" id="ARBA00022741"/>
    </source>
</evidence>
<dbReference type="InterPro" id="IPR005810">
    <property type="entry name" value="CoA_lig_alpha"/>
</dbReference>
<evidence type="ECO:0000256" key="5">
    <source>
        <dbReference type="PIRSR" id="PIRSR001553-1"/>
    </source>
</evidence>
<dbReference type="OrthoDB" id="9807196at2"/>
<dbReference type="GO" id="GO:0006099">
    <property type="term" value="P:tricarboxylic acid cycle"/>
    <property type="evidence" value="ECO:0007669"/>
    <property type="project" value="UniProtKB-UniRule"/>
</dbReference>
<dbReference type="EC" id="6.2.1.5" evidence="4"/>
<feature type="active site" description="Tele-phosphohistidine intermediate" evidence="4 5">
    <location>
        <position position="246"/>
    </location>
</feature>
<feature type="binding site" evidence="4">
    <location>
        <position position="159"/>
    </location>
    <ligand>
        <name>substrate</name>
        <note>ligand shared with subunit beta</note>
    </ligand>
</feature>
<dbReference type="AlphaFoldDB" id="A0A1L8D4H2"/>
<dbReference type="Pfam" id="PF00549">
    <property type="entry name" value="Ligase_CoA"/>
    <property type="match status" value="1"/>
</dbReference>
<dbReference type="RefSeq" id="WP_075866258.1">
    <property type="nucleotide sequence ID" value="NZ_BDJL01000132.1"/>
</dbReference>
<feature type="binding site" evidence="4">
    <location>
        <position position="43"/>
    </location>
    <ligand>
        <name>CoA</name>
        <dbReference type="ChEBI" id="CHEBI:57287"/>
    </ligand>
</feature>
<dbReference type="PROSITE" id="PS00399">
    <property type="entry name" value="SUCCINYL_COA_LIG_2"/>
    <property type="match status" value="1"/>
</dbReference>
<comment type="pathway">
    <text evidence="4 7">Carbohydrate metabolism; tricarboxylic acid cycle; succinate from succinyl-CoA (ligase route): step 1/1.</text>
</comment>
<dbReference type="GO" id="GO:0004775">
    <property type="term" value="F:succinate-CoA ligase (ADP-forming) activity"/>
    <property type="evidence" value="ECO:0007669"/>
    <property type="project" value="UniProtKB-UniRule"/>
</dbReference>
<evidence type="ECO:0000256" key="1">
    <source>
        <dbReference type="ARBA" id="ARBA00022598"/>
    </source>
</evidence>
<dbReference type="SMART" id="SM00881">
    <property type="entry name" value="CoA_binding"/>
    <property type="match status" value="1"/>
</dbReference>
<dbReference type="InterPro" id="IPR036291">
    <property type="entry name" value="NAD(P)-bd_dom_sf"/>
</dbReference>
<dbReference type="SUPFAM" id="SSF51735">
    <property type="entry name" value="NAD(P)-binding Rossmann-fold domains"/>
    <property type="match status" value="1"/>
</dbReference>
<dbReference type="PRINTS" id="PR01798">
    <property type="entry name" value="SCOASYNTHASE"/>
</dbReference>
<dbReference type="GO" id="GO:0000166">
    <property type="term" value="F:nucleotide binding"/>
    <property type="evidence" value="ECO:0007669"/>
    <property type="project" value="UniProtKB-KW"/>
</dbReference>
<comment type="function">
    <text evidence="4 7">Succinyl-CoA synthetase functions in the citric acid cycle (TCA), coupling the hydrolysis of succinyl-CoA to the synthesis of either ATP or GTP and thus represents the only step of substrate-level phosphorylation in the TCA. The alpha subunit of the enzyme binds the substrates coenzyme A and phosphate, while succinate binding and nucleotide specificity is provided by the beta subunit.</text>
</comment>
<comment type="caution">
    <text evidence="4">Lacks conserved residue(s) required for the propagation of feature annotation.</text>
</comment>
<dbReference type="Gene3D" id="3.40.50.261">
    <property type="entry name" value="Succinyl-CoA synthetase domains"/>
    <property type="match status" value="1"/>
</dbReference>
<dbReference type="UniPathway" id="UPA00223">
    <property type="reaction ID" value="UER00999"/>
</dbReference>
<comment type="similarity">
    <text evidence="3 4 6">Belongs to the succinate/malate CoA ligase alpha subunit family.</text>
</comment>
<dbReference type="PIRSF" id="PIRSF001553">
    <property type="entry name" value="SucCS_alpha"/>
    <property type="match status" value="1"/>
</dbReference>
<accession>A0A1L8D4H2</accession>
<evidence type="ECO:0000256" key="3">
    <source>
        <dbReference type="ARBA" id="ARBA00060724"/>
    </source>
</evidence>
<dbReference type="PANTHER" id="PTHR11117:SF2">
    <property type="entry name" value="SUCCINATE--COA LIGASE [ADP_GDP-FORMING] SUBUNIT ALPHA, MITOCHONDRIAL"/>
    <property type="match status" value="1"/>
</dbReference>
<evidence type="ECO:0000256" key="7">
    <source>
        <dbReference type="RuleBase" id="RU000699"/>
    </source>
</evidence>
<comment type="subunit">
    <text evidence="4 7">Heterotetramer of two alpha and two beta subunits.</text>
</comment>
<keyword evidence="4 7" id="KW-0816">Tricarboxylic acid cycle</keyword>
<name>A0A1L8D4H2_9THEO</name>
<dbReference type="NCBIfam" id="TIGR01019">
    <property type="entry name" value="sucCoAalpha"/>
    <property type="match status" value="1"/>
</dbReference>
<evidence type="ECO:0000256" key="4">
    <source>
        <dbReference type="HAMAP-Rule" id="MF_01988"/>
    </source>
</evidence>
<gene>
    <name evidence="4" type="primary">sucD</name>
    <name evidence="9" type="ORF">ciss_20180</name>
</gene>
<evidence type="ECO:0000313" key="10">
    <source>
        <dbReference type="Proteomes" id="UP000187338"/>
    </source>
</evidence>
<dbReference type="PANTHER" id="PTHR11117">
    <property type="entry name" value="SUCCINYL-COA LIGASE SUBUNIT ALPHA"/>
    <property type="match status" value="1"/>
</dbReference>
<protein>
    <recommendedName>
        <fullName evidence="4">Succinate--CoA ligase [ADP-forming] subunit alpha</fullName>
        <ecNumber evidence="4">6.2.1.5</ecNumber>
    </recommendedName>
    <alternativeName>
        <fullName evidence="4">Succinyl-CoA synthetase subunit alpha</fullName>
        <shortName evidence="4">SCS-alpha</shortName>
    </alternativeName>
</protein>
<dbReference type="InterPro" id="IPR005811">
    <property type="entry name" value="SUCC_ACL_C"/>
</dbReference>
<keyword evidence="1 4" id="KW-0436">Ligase</keyword>
<dbReference type="Gene3D" id="3.40.50.720">
    <property type="entry name" value="NAD(P)-binding Rossmann-like Domain"/>
    <property type="match status" value="1"/>
</dbReference>
<keyword evidence="10" id="KW-1185">Reference proteome</keyword>
<dbReference type="InterPro" id="IPR017440">
    <property type="entry name" value="Cit_synth/succinyl-CoA_lig_AS"/>
</dbReference>